<accession>A0A3B0FFI1</accession>
<dbReference type="RefSeq" id="WP_120693184.1">
    <property type="nucleotide sequence ID" value="NZ_RBNH01000016.1"/>
</dbReference>
<feature type="domain" description="CN hydrolase" evidence="2">
    <location>
        <begin position="1"/>
        <end position="240"/>
    </location>
</feature>
<comment type="caution">
    <text evidence="3">The sequence shown here is derived from an EMBL/GenBank/DDBJ whole genome shotgun (WGS) entry which is preliminary data.</text>
</comment>
<dbReference type="AlphaFoldDB" id="A0A3B0FFI1"/>
<dbReference type="PROSITE" id="PS01227">
    <property type="entry name" value="UPF0012"/>
    <property type="match status" value="1"/>
</dbReference>
<sequence>MRVAVGQFSAGTDKGENTTAAGRLVEAAAKAGADLVVLPESSLYGTSEGSRAIAAVAEDLDGPFVTAVAGFAGQCGIAVVVGTYEKRPDGLPHNTLVALDSRGGIVGLYRKVHLYDAFGYRESEGIAAGVPGEPLVFSLGGFGFGAFTCYDLRFPESARAAVDAGADVLLVPAMWIRGPGKEDHWSTLLKARAIENTAYVLAANQTGPLATGYSMAVDPAGVVVANAGEEAGLIVADLSRERLTRVRRQVPVLDNRRFAVVPHAVARPHP</sequence>
<protein>
    <submittedName>
        <fullName evidence="3">Carbon-nitrogen hydrolase family protein</fullName>
    </submittedName>
</protein>
<gene>
    <name evidence="3" type="ORF">D7Z96_16180</name>
</gene>
<dbReference type="PANTHER" id="PTHR23088">
    <property type="entry name" value="NITRILASE-RELATED"/>
    <property type="match status" value="1"/>
</dbReference>
<name>A0A3B0FFI1_PSEPS</name>
<evidence type="ECO:0000256" key="1">
    <source>
        <dbReference type="ARBA" id="ARBA00010613"/>
    </source>
</evidence>
<organism evidence="3 4">
    <name type="scientific">Pseudarthrobacter phenanthrenivorans</name>
    <name type="common">Arthrobacter phenanthrenivorans</name>
    <dbReference type="NCBI Taxonomy" id="361575"/>
    <lineage>
        <taxon>Bacteria</taxon>
        <taxon>Bacillati</taxon>
        <taxon>Actinomycetota</taxon>
        <taxon>Actinomycetes</taxon>
        <taxon>Micrococcales</taxon>
        <taxon>Micrococcaceae</taxon>
        <taxon>Pseudarthrobacter</taxon>
    </lineage>
</organism>
<evidence type="ECO:0000313" key="4">
    <source>
        <dbReference type="Proteomes" id="UP000273159"/>
    </source>
</evidence>
<evidence type="ECO:0000313" key="3">
    <source>
        <dbReference type="EMBL" id="RKO21623.1"/>
    </source>
</evidence>
<dbReference type="Pfam" id="PF00795">
    <property type="entry name" value="CN_hydrolase"/>
    <property type="match status" value="1"/>
</dbReference>
<dbReference type="GO" id="GO:0016787">
    <property type="term" value="F:hydrolase activity"/>
    <property type="evidence" value="ECO:0007669"/>
    <property type="project" value="UniProtKB-KW"/>
</dbReference>
<dbReference type="Gene3D" id="3.60.110.10">
    <property type="entry name" value="Carbon-nitrogen hydrolase"/>
    <property type="match status" value="1"/>
</dbReference>
<dbReference type="PROSITE" id="PS50263">
    <property type="entry name" value="CN_HYDROLASE"/>
    <property type="match status" value="1"/>
</dbReference>
<dbReference type="SUPFAM" id="SSF56317">
    <property type="entry name" value="Carbon-nitrogen hydrolase"/>
    <property type="match status" value="1"/>
</dbReference>
<dbReference type="PANTHER" id="PTHR23088:SF27">
    <property type="entry name" value="DEAMINATED GLUTATHIONE AMIDASE"/>
    <property type="match status" value="1"/>
</dbReference>
<dbReference type="CDD" id="cd07581">
    <property type="entry name" value="nitrilase_3"/>
    <property type="match status" value="1"/>
</dbReference>
<reference evidence="3 4" key="1">
    <citation type="submission" date="2018-10" db="EMBL/GenBank/DDBJ databases">
        <title>Genome-guide identification and characterization of bacteria that degrade polycyclic aromatic hydrocarbons and resist hexavalent chromium simultaneously.</title>
        <authorList>
            <person name="Feng H."/>
        </authorList>
    </citation>
    <scope>NUCLEOTIDE SEQUENCE [LARGE SCALE GENOMIC DNA]</scope>
    <source>
        <strain evidence="3 4">J015</strain>
    </source>
</reference>
<dbReference type="EMBL" id="RBNH01000016">
    <property type="protein sequence ID" value="RKO21623.1"/>
    <property type="molecule type" value="Genomic_DNA"/>
</dbReference>
<proteinExistence type="inferred from homology"/>
<keyword evidence="3" id="KW-0378">Hydrolase</keyword>
<dbReference type="Proteomes" id="UP000273159">
    <property type="component" value="Unassembled WGS sequence"/>
</dbReference>
<evidence type="ECO:0000259" key="2">
    <source>
        <dbReference type="PROSITE" id="PS50263"/>
    </source>
</evidence>
<comment type="similarity">
    <text evidence="1">Belongs to the carbon-nitrogen hydrolase superfamily. NIT1/NIT2 family.</text>
</comment>
<reference evidence="4" key="2">
    <citation type="submission" date="2018-10" db="EMBL/GenBank/DDBJ databases">
        <authorList>
            <person name="Wang Y."/>
            <person name="Wang J."/>
            <person name="Yang X."/>
            <person name="Wang Z."/>
            <person name="Huang Y."/>
        </authorList>
    </citation>
    <scope>NUCLEOTIDE SEQUENCE [LARGE SCALE GENOMIC DNA]</scope>
    <source>
        <strain evidence="4">J015</strain>
    </source>
</reference>
<dbReference type="InterPro" id="IPR001110">
    <property type="entry name" value="UPF0012_CS"/>
</dbReference>
<dbReference type="InterPro" id="IPR003010">
    <property type="entry name" value="C-N_Hydrolase"/>
</dbReference>
<dbReference type="InterPro" id="IPR036526">
    <property type="entry name" value="C-N_Hydrolase_sf"/>
</dbReference>